<dbReference type="PANTHER" id="PTHR47703">
    <property type="entry name" value="D-AMINOACID AMINOTRANSFERASE-LIKE PLP-DEPENDENT ENZYMES SUPERFAMILY PROTEIN"/>
    <property type="match status" value="1"/>
</dbReference>
<dbReference type="AlphaFoldDB" id="A0AAD7LKA1"/>
<dbReference type="Proteomes" id="UP001163823">
    <property type="component" value="Chromosome 8"/>
</dbReference>
<accession>A0AAD7LKA1</accession>
<dbReference type="Gene3D" id="3.20.10.10">
    <property type="entry name" value="D-amino Acid Aminotransferase, subunit A, domain 2"/>
    <property type="match status" value="1"/>
</dbReference>
<keyword evidence="1" id="KW-0032">Aminotransferase</keyword>
<comment type="caution">
    <text evidence="1">The sequence shown here is derived from an EMBL/GenBank/DDBJ whole genome shotgun (WGS) entry which is preliminary data.</text>
</comment>
<evidence type="ECO:0000313" key="2">
    <source>
        <dbReference type="Proteomes" id="UP001163823"/>
    </source>
</evidence>
<dbReference type="KEGG" id="qsa:O6P43_020262"/>
<dbReference type="InterPro" id="IPR001544">
    <property type="entry name" value="Aminotrans_IV"/>
</dbReference>
<protein>
    <submittedName>
        <fullName evidence="1">Class IV aminotransferase</fullName>
    </submittedName>
</protein>
<name>A0AAD7LKA1_QUISA</name>
<dbReference type="GO" id="GO:0008483">
    <property type="term" value="F:transaminase activity"/>
    <property type="evidence" value="ECO:0007669"/>
    <property type="project" value="UniProtKB-KW"/>
</dbReference>
<gene>
    <name evidence="1" type="ORF">O6P43_020262</name>
</gene>
<organism evidence="1 2">
    <name type="scientific">Quillaja saponaria</name>
    <name type="common">Soap bark tree</name>
    <dbReference type="NCBI Taxonomy" id="32244"/>
    <lineage>
        <taxon>Eukaryota</taxon>
        <taxon>Viridiplantae</taxon>
        <taxon>Streptophyta</taxon>
        <taxon>Embryophyta</taxon>
        <taxon>Tracheophyta</taxon>
        <taxon>Spermatophyta</taxon>
        <taxon>Magnoliopsida</taxon>
        <taxon>eudicotyledons</taxon>
        <taxon>Gunneridae</taxon>
        <taxon>Pentapetalae</taxon>
        <taxon>rosids</taxon>
        <taxon>fabids</taxon>
        <taxon>Fabales</taxon>
        <taxon>Quillajaceae</taxon>
        <taxon>Quillaja</taxon>
    </lineage>
</organism>
<sequence>MAGSRFLFSNGIISHVTDAPPVTVFLESHPGAYTTSRTSNNASCLLFWKRHMKRLSESIRILSNLSPQFIFKMKDKSTISLPASMTLPIRESALEMLVNDAISKVLPIAMNERSDGEELAITTLVFAKFQELSENGIRIIDDEESVSKVLDVNVHVGTYVPPAFGTLENGAHLAVVGRGRHVAPAKYSDWVRIRKPLEKLRPPSVTELLLSNDGDRVLEGCVTNFFVVCSKACNEAKTKDDYGNIQSFEVQTAPVCDGVLPGIVRQLVIEICLSKGIPFREVAPSWSEHLIWEEAFITNGLRLLQHVDTIQVPREWESINSKTWKEISWAKKRFQVGPGMITTIIRKEIMEKAMLEGYPLCHFK</sequence>
<dbReference type="PANTHER" id="PTHR47703:SF2">
    <property type="entry name" value="D-AMINOACID AMINOTRANSFERASE-LIKE PLP-DEPENDENT ENZYMES SUPERFAMILY PROTEIN"/>
    <property type="match status" value="1"/>
</dbReference>
<dbReference type="SUPFAM" id="SSF56752">
    <property type="entry name" value="D-aminoacid aminotransferase-like PLP-dependent enzymes"/>
    <property type="match status" value="1"/>
</dbReference>
<dbReference type="InterPro" id="IPR043132">
    <property type="entry name" value="BCAT-like_C"/>
</dbReference>
<dbReference type="InterPro" id="IPR036038">
    <property type="entry name" value="Aminotransferase-like"/>
</dbReference>
<dbReference type="EMBL" id="JARAOO010000008">
    <property type="protein sequence ID" value="KAJ7959724.1"/>
    <property type="molecule type" value="Genomic_DNA"/>
</dbReference>
<reference evidence="1" key="1">
    <citation type="journal article" date="2023" name="Science">
        <title>Elucidation of the pathway for biosynthesis of saponin adjuvants from the soapbark tree.</title>
        <authorList>
            <person name="Reed J."/>
            <person name="Orme A."/>
            <person name="El-Demerdash A."/>
            <person name="Owen C."/>
            <person name="Martin L.B.B."/>
            <person name="Misra R.C."/>
            <person name="Kikuchi S."/>
            <person name="Rejzek M."/>
            <person name="Martin A.C."/>
            <person name="Harkess A."/>
            <person name="Leebens-Mack J."/>
            <person name="Louveau T."/>
            <person name="Stephenson M.J."/>
            <person name="Osbourn A."/>
        </authorList>
    </citation>
    <scope>NUCLEOTIDE SEQUENCE</scope>
    <source>
        <strain evidence="1">S10</strain>
    </source>
</reference>
<proteinExistence type="predicted"/>
<dbReference type="Pfam" id="PF01063">
    <property type="entry name" value="Aminotran_4"/>
    <property type="match status" value="1"/>
</dbReference>
<keyword evidence="2" id="KW-1185">Reference proteome</keyword>
<evidence type="ECO:0000313" key="1">
    <source>
        <dbReference type="EMBL" id="KAJ7959724.1"/>
    </source>
</evidence>
<keyword evidence="1" id="KW-0808">Transferase</keyword>